<gene>
    <name evidence="5" type="primary">bsmA</name>
    <name evidence="5" type="ORF">N4G40_02435</name>
</gene>
<keyword evidence="6" id="KW-1185">Reference proteome</keyword>
<accession>A0ABU5LB26</accession>
<feature type="signal peptide" evidence="3">
    <location>
        <begin position="1"/>
        <end position="19"/>
    </location>
</feature>
<evidence type="ECO:0000256" key="1">
    <source>
        <dbReference type="ARBA" id="ARBA00022729"/>
    </source>
</evidence>
<protein>
    <submittedName>
        <fullName evidence="5">Biofilm peroxide resistance protein BsmA</fullName>
    </submittedName>
</protein>
<dbReference type="PANTHER" id="PTHR34156">
    <property type="entry name" value="OUTER MEMBRANE PROTEIN-RELATED-RELATED"/>
    <property type="match status" value="1"/>
</dbReference>
<feature type="chain" id="PRO_5045568489" evidence="3">
    <location>
        <begin position="20"/>
        <end position="109"/>
    </location>
</feature>
<dbReference type="EMBL" id="JAOBTT010000001">
    <property type="protein sequence ID" value="MDZ7277140.1"/>
    <property type="molecule type" value="Genomic_DNA"/>
</dbReference>
<dbReference type="PANTHER" id="PTHR34156:SF11">
    <property type="entry name" value="LIPOPROTEIN BSMA"/>
    <property type="match status" value="1"/>
</dbReference>
<comment type="caution">
    <text evidence="5">The sequence shown here is derived from an EMBL/GenBank/DDBJ whole genome shotgun (WGS) entry which is preliminary data.</text>
</comment>
<dbReference type="Pfam" id="PF07338">
    <property type="entry name" value="YdgH_BhsA-like"/>
    <property type="match status" value="1"/>
</dbReference>
<dbReference type="RefSeq" id="WP_322541279.1">
    <property type="nucleotide sequence ID" value="NZ_JAOBTT010000001.1"/>
</dbReference>
<feature type="domain" description="YdgH/BhsA/McbA-like" evidence="4">
    <location>
        <begin position="45"/>
        <end position="97"/>
    </location>
</feature>
<dbReference type="InterPro" id="IPR051096">
    <property type="entry name" value="BhsA/McbA_stress_biofilm_assoc"/>
</dbReference>
<evidence type="ECO:0000256" key="2">
    <source>
        <dbReference type="SAM" id="MobiDB-lite"/>
    </source>
</evidence>
<dbReference type="Gene3D" id="3.30.1660.10">
    <property type="entry name" value="Flavin-binding protein dodecin"/>
    <property type="match status" value="1"/>
</dbReference>
<evidence type="ECO:0000256" key="3">
    <source>
        <dbReference type="SAM" id="SignalP"/>
    </source>
</evidence>
<dbReference type="InterPro" id="IPR025543">
    <property type="entry name" value="Dodecin-like"/>
</dbReference>
<sequence>MRGIFLALSLLLSGCAAFTGTPQSPPPPARQAQEISRAQSGGLPKLGTVTVTTRGSPDDAQRALAARANQQGAVYYQILMLDDTTLPGVWYGTALLYGAPLNNAARPQQ</sequence>
<reference evidence="6" key="1">
    <citation type="submission" date="2023-07" db="EMBL/GenBank/DDBJ databases">
        <title>Structural and functional analysis of rice phyllospheric bacteria for their antimicrobial properties and defense elicitation against blast disease.</title>
        <authorList>
            <person name="Sahu K.P."/>
            <person name="Asharani P."/>
            <person name="Kumar M."/>
            <person name="Reddy B."/>
            <person name="Kumar A."/>
        </authorList>
    </citation>
    <scope>NUCLEOTIDE SEQUENCE [LARGE SCALE GENOMIC DNA]</scope>
    <source>
        <strain evidence="6">OsEp_Plm_30P10</strain>
    </source>
</reference>
<feature type="region of interest" description="Disordered" evidence="2">
    <location>
        <begin position="19"/>
        <end position="56"/>
    </location>
</feature>
<dbReference type="NCBIfam" id="NF011433">
    <property type="entry name" value="PRK14864.1"/>
    <property type="match status" value="1"/>
</dbReference>
<dbReference type="SUPFAM" id="SSF159871">
    <property type="entry name" value="YdgH-like"/>
    <property type="match status" value="1"/>
</dbReference>
<dbReference type="PROSITE" id="PS51257">
    <property type="entry name" value="PROKAR_LIPOPROTEIN"/>
    <property type="match status" value="1"/>
</dbReference>
<keyword evidence="1 3" id="KW-0732">Signal</keyword>
<evidence type="ECO:0000313" key="6">
    <source>
        <dbReference type="Proteomes" id="UP001288620"/>
    </source>
</evidence>
<evidence type="ECO:0000313" key="5">
    <source>
        <dbReference type="EMBL" id="MDZ7277140.1"/>
    </source>
</evidence>
<proteinExistence type="predicted"/>
<dbReference type="InterPro" id="IPR036275">
    <property type="entry name" value="YdgH-like_sf"/>
</dbReference>
<dbReference type="InterPro" id="IPR010854">
    <property type="entry name" value="YdgH/BhsA/McbA-like_dom"/>
</dbReference>
<name>A0ABU5LB26_9GAMM</name>
<dbReference type="Proteomes" id="UP001288620">
    <property type="component" value="Unassembled WGS sequence"/>
</dbReference>
<evidence type="ECO:0000259" key="4">
    <source>
        <dbReference type="Pfam" id="PF07338"/>
    </source>
</evidence>
<organism evidence="5 6">
    <name type="scientific">Pantoea eucrina</name>
    <dbReference type="NCBI Taxonomy" id="472693"/>
    <lineage>
        <taxon>Bacteria</taxon>
        <taxon>Pseudomonadati</taxon>
        <taxon>Pseudomonadota</taxon>
        <taxon>Gammaproteobacteria</taxon>
        <taxon>Enterobacterales</taxon>
        <taxon>Erwiniaceae</taxon>
        <taxon>Pantoea</taxon>
    </lineage>
</organism>